<dbReference type="Gene3D" id="1.20.920.10">
    <property type="entry name" value="Bromodomain-like"/>
    <property type="match status" value="1"/>
</dbReference>
<organism evidence="2 3">
    <name type="scientific">Triparma laevis f. inornata</name>
    <dbReference type="NCBI Taxonomy" id="1714386"/>
    <lineage>
        <taxon>Eukaryota</taxon>
        <taxon>Sar</taxon>
        <taxon>Stramenopiles</taxon>
        <taxon>Ochrophyta</taxon>
        <taxon>Bolidophyceae</taxon>
        <taxon>Parmales</taxon>
        <taxon>Triparmaceae</taxon>
        <taxon>Triparma</taxon>
    </lineage>
</organism>
<dbReference type="SUPFAM" id="SSF47370">
    <property type="entry name" value="Bromodomain"/>
    <property type="match status" value="1"/>
</dbReference>
<keyword evidence="1" id="KW-0103">Bromodomain</keyword>
<sequence>MPPKAVPPPALTVGTIASRSLAEKLQSAPSAAVLLSSLPAASSLSTLLTGYDLPETSSMLEFIGLLNCKTLKVHELTSEALKKQLTSSIEQSSDVKTMTFLLQKSFPYRNMSQNLLRIFLTVLNRLYDLNKVPDPIYGALVKDTTIRPRLDRHIRLELLLRFPTYATEILTPLKSLSKPSELYTRLSDILMSTGEDKSLSRSTYLILNHLIDGTWKAICSRSLVRKIINTVVAPHSAAKWSGSIVTRGTVNRVFKALRDYDGKGGSETAWSIVKPYTGAIGECEPPYPNLFQPNPNPHPHLTSCSASTFTTCPSASLRKLLSTMKSLDKLKTFQSDPSKVVKDYATVIGRQNIKWYDIVRTEKLEDFESDMLKVYDNCIKYNVKGPYVEFAIEQKMIFEVKLEKVKNSLMATTPDSETLKEQTYVLNCSRYYLSNFLTTYALSAWSSIENLMQTVTKSTRNEVDYEFKEMHLLNFILSGEAEINYNLQKEFNEEICKIVLYGLTLKNVLCGSMRSLGLKGIGELNLKEEVRAATRGARSERRQRQAKRQVEYHALLLVNRECVVYHLILTHQCSSQRST</sequence>
<dbReference type="Proteomes" id="UP001162640">
    <property type="component" value="Unassembled WGS sequence"/>
</dbReference>
<gene>
    <name evidence="2" type="ORF">TL16_g12006</name>
</gene>
<evidence type="ECO:0000256" key="1">
    <source>
        <dbReference type="ARBA" id="ARBA00023117"/>
    </source>
</evidence>
<protein>
    <submittedName>
        <fullName evidence="2">Uncharacterized protein</fullName>
    </submittedName>
</protein>
<evidence type="ECO:0000313" key="2">
    <source>
        <dbReference type="EMBL" id="GMH91257.1"/>
    </source>
</evidence>
<comment type="caution">
    <text evidence="2">The sequence shown here is derived from an EMBL/GenBank/DDBJ whole genome shotgun (WGS) entry which is preliminary data.</text>
</comment>
<evidence type="ECO:0000313" key="3">
    <source>
        <dbReference type="Proteomes" id="UP001162640"/>
    </source>
</evidence>
<reference evidence="3" key="1">
    <citation type="journal article" date="2023" name="Commun. Biol.">
        <title>Genome analysis of Parmales, the sister group of diatoms, reveals the evolutionary specialization of diatoms from phago-mixotrophs to photoautotrophs.</title>
        <authorList>
            <person name="Ban H."/>
            <person name="Sato S."/>
            <person name="Yoshikawa S."/>
            <person name="Yamada K."/>
            <person name="Nakamura Y."/>
            <person name="Ichinomiya M."/>
            <person name="Sato N."/>
            <person name="Blanc-Mathieu R."/>
            <person name="Endo H."/>
            <person name="Kuwata A."/>
            <person name="Ogata H."/>
        </authorList>
    </citation>
    <scope>NUCLEOTIDE SEQUENCE [LARGE SCALE GENOMIC DNA]</scope>
</reference>
<dbReference type="EMBL" id="BLQM01000467">
    <property type="protein sequence ID" value="GMH91257.1"/>
    <property type="molecule type" value="Genomic_DNA"/>
</dbReference>
<dbReference type="InterPro" id="IPR036427">
    <property type="entry name" value="Bromodomain-like_sf"/>
</dbReference>
<accession>A0A9W7BIZ5</accession>
<dbReference type="AlphaFoldDB" id="A0A9W7BIZ5"/>
<proteinExistence type="predicted"/>
<name>A0A9W7BIZ5_9STRA</name>